<sequence length="197" mass="21999">MESALRALGVLDATSRINCYISDQQLHPPSDLHDLHCDCDQCEREQDKDEGTNGRWRRRAVDENARRGEGKIGRAAQMRTGRITLPPPTTTMAERYPSPQSEQADETDPSQAAPECSENRGEEGRETTPGWVGDFYSRNPAALANGWLALHHRRLMTSPMDRGEPTPVEIVASAVVRASRTQLLGLTPHLHTPRVRR</sequence>
<keyword evidence="2" id="KW-1185">Reference proteome</keyword>
<name>A0A081CJM0_PSEA2</name>
<dbReference type="GeneID" id="26305973"/>
<dbReference type="RefSeq" id="XP_014654886.1">
    <property type="nucleotide sequence ID" value="XM_014799400.1"/>
</dbReference>
<evidence type="ECO:0000313" key="1">
    <source>
        <dbReference type="EMBL" id="GAK66866.1"/>
    </source>
</evidence>
<accession>A0A081CJM0</accession>
<protein>
    <submittedName>
        <fullName evidence="1">Uncharacterized protein</fullName>
    </submittedName>
</protein>
<reference evidence="2" key="1">
    <citation type="journal article" date="2014" name="Genome Announc.">
        <title>Draft Genome Sequence of the Yeast Pseudozyma antarctica Type Strain JCM10317, a Producer of the Glycolipid Biosurfactants, Mannosylerythritol Lipids.</title>
        <authorList>
            <person name="Saika A."/>
            <person name="Koike H."/>
            <person name="Hori T."/>
            <person name="Fukuoka T."/>
            <person name="Sato S."/>
            <person name="Habe H."/>
            <person name="Kitamoto D."/>
            <person name="Morita T."/>
        </authorList>
    </citation>
    <scope>NUCLEOTIDE SEQUENCE [LARGE SCALE GENOMIC DNA]</scope>
    <source>
        <strain evidence="2">JCM 10317</strain>
    </source>
</reference>
<dbReference type="OrthoDB" id="2549988at2759"/>
<dbReference type="EMBL" id="DF830082">
    <property type="protein sequence ID" value="GAK66866.1"/>
    <property type="molecule type" value="Genomic_DNA"/>
</dbReference>
<dbReference type="AlphaFoldDB" id="A0A081CJM0"/>
<proteinExistence type="predicted"/>
<dbReference type="HOGENOM" id="CLU_076425_0_0_1"/>
<dbReference type="Proteomes" id="UP000053758">
    <property type="component" value="Unassembled WGS sequence"/>
</dbReference>
<evidence type="ECO:0000313" key="2">
    <source>
        <dbReference type="Proteomes" id="UP000053758"/>
    </source>
</evidence>
<organism evidence="1 2">
    <name type="scientific">Pseudozyma antarctica</name>
    <name type="common">Yeast</name>
    <name type="synonym">Candida antarctica</name>
    <dbReference type="NCBI Taxonomy" id="84753"/>
    <lineage>
        <taxon>Eukaryota</taxon>
        <taxon>Fungi</taxon>
        <taxon>Dikarya</taxon>
        <taxon>Basidiomycota</taxon>
        <taxon>Ustilaginomycotina</taxon>
        <taxon>Ustilaginomycetes</taxon>
        <taxon>Ustilaginales</taxon>
        <taxon>Ustilaginaceae</taxon>
        <taxon>Moesziomyces</taxon>
    </lineage>
</organism>
<gene>
    <name evidence="1" type="ORF">PAN0_015d5090</name>
</gene>